<name>A0A8A2VBF5_9EURY</name>
<protein>
    <submittedName>
        <fullName evidence="3">ArsR family transcriptional regulator</fullName>
    </submittedName>
</protein>
<dbReference type="InterPro" id="IPR036388">
    <property type="entry name" value="WH-like_DNA-bd_sf"/>
</dbReference>
<dbReference type="InterPro" id="IPR055768">
    <property type="entry name" value="DUF7344"/>
</dbReference>
<feature type="compositionally biased region" description="Basic and acidic residues" evidence="1">
    <location>
        <begin position="1"/>
        <end position="10"/>
    </location>
</feature>
<evidence type="ECO:0000259" key="2">
    <source>
        <dbReference type="Pfam" id="PF24035"/>
    </source>
</evidence>
<gene>
    <name evidence="3" type="ORF">J0X25_00070</name>
</gene>
<feature type="region of interest" description="Disordered" evidence="1">
    <location>
        <begin position="1"/>
        <end position="20"/>
    </location>
</feature>
<evidence type="ECO:0000256" key="1">
    <source>
        <dbReference type="SAM" id="MobiDB-lite"/>
    </source>
</evidence>
<accession>A0A8A2VBF5</accession>
<evidence type="ECO:0000313" key="4">
    <source>
        <dbReference type="Proteomes" id="UP000663203"/>
    </source>
</evidence>
<dbReference type="Proteomes" id="UP000663203">
    <property type="component" value="Chromosome"/>
</dbReference>
<dbReference type="AlphaFoldDB" id="A0A8A2VBF5"/>
<reference evidence="3 4" key="1">
    <citation type="submission" date="2021-03" db="EMBL/GenBank/DDBJ databases">
        <title>Haloterrigena longa sp. nov. and Haloterrigena limicola sp. nov., extremely halophilic archaea isolated from a salt lake.</title>
        <authorList>
            <person name="Henglin C."/>
        </authorList>
    </citation>
    <scope>NUCLEOTIDE SEQUENCE [LARGE SCALE GENOMIC DNA]</scope>
    <source>
        <strain evidence="3 4">KZCA68</strain>
    </source>
</reference>
<dbReference type="Pfam" id="PF24035">
    <property type="entry name" value="DUF7344"/>
    <property type="match status" value="1"/>
</dbReference>
<dbReference type="KEGG" id="hakz:J0X25_00070"/>
<dbReference type="Gene3D" id="1.10.10.10">
    <property type="entry name" value="Winged helix-like DNA-binding domain superfamily/Winged helix DNA-binding domain"/>
    <property type="match status" value="1"/>
</dbReference>
<organism evidence="3 4">
    <name type="scientific">Haloterrigena alkaliphila</name>
    <dbReference type="NCBI Taxonomy" id="2816475"/>
    <lineage>
        <taxon>Archaea</taxon>
        <taxon>Methanobacteriati</taxon>
        <taxon>Methanobacteriota</taxon>
        <taxon>Stenosarchaea group</taxon>
        <taxon>Halobacteria</taxon>
        <taxon>Halobacteriales</taxon>
        <taxon>Natrialbaceae</taxon>
        <taxon>Haloterrigena</taxon>
    </lineage>
</organism>
<evidence type="ECO:0000313" key="3">
    <source>
        <dbReference type="EMBL" id="QSW99389.1"/>
    </source>
</evidence>
<proteinExistence type="predicted"/>
<dbReference type="EMBL" id="CP071462">
    <property type="protein sequence ID" value="QSW99389.1"/>
    <property type="molecule type" value="Genomic_DNA"/>
</dbReference>
<feature type="domain" description="DUF7344" evidence="2">
    <location>
        <begin position="30"/>
        <end position="106"/>
    </location>
</feature>
<keyword evidence="4" id="KW-1185">Reference proteome</keyword>
<sequence length="125" mass="14237">MMGERRDDRGGNPLVPDGSGADLSLNAILEVMAHHHRREILRVLVDSPDHTASIDELMNHVSDLEVARTGQRPGRDQLEIAFHHVHLPALTDVGLLEYDARSKDVRYRRHERVEDLLEYLDSISE</sequence>